<feature type="transmembrane region" description="Helical" evidence="5">
    <location>
        <begin position="36"/>
        <end position="55"/>
    </location>
</feature>
<dbReference type="InterPro" id="IPR001129">
    <property type="entry name" value="Membr-assoc_MAPEG"/>
</dbReference>
<dbReference type="AlphaFoldDB" id="A0A8H7T8P2"/>
<evidence type="ECO:0000313" key="7">
    <source>
        <dbReference type="Proteomes" id="UP000664132"/>
    </source>
</evidence>
<accession>A0A8H7T8P2</accession>
<evidence type="ECO:0000256" key="2">
    <source>
        <dbReference type="ARBA" id="ARBA00022692"/>
    </source>
</evidence>
<dbReference type="PANTHER" id="PTHR35371:SF2">
    <property type="entry name" value="MAPEG FAMILY PROTEIN"/>
    <property type="match status" value="1"/>
</dbReference>
<keyword evidence="2 5" id="KW-0812">Transmembrane</keyword>
<evidence type="ECO:0000256" key="4">
    <source>
        <dbReference type="ARBA" id="ARBA00023136"/>
    </source>
</evidence>
<evidence type="ECO:0000313" key="6">
    <source>
        <dbReference type="EMBL" id="KAG4414368.1"/>
    </source>
</evidence>
<keyword evidence="3 5" id="KW-1133">Transmembrane helix</keyword>
<dbReference type="SUPFAM" id="SSF161084">
    <property type="entry name" value="MAPEG domain-like"/>
    <property type="match status" value="1"/>
</dbReference>
<feature type="transmembrane region" description="Helical" evidence="5">
    <location>
        <begin position="164"/>
        <end position="183"/>
    </location>
</feature>
<keyword evidence="4 5" id="KW-0472">Membrane</keyword>
<gene>
    <name evidence="6" type="ORF">IFR04_012505</name>
</gene>
<name>A0A8H7T8P2_9HELO</name>
<dbReference type="Gene3D" id="1.20.120.550">
    <property type="entry name" value="Membrane associated eicosanoid/glutathione metabolism-like domain"/>
    <property type="match status" value="1"/>
</dbReference>
<organism evidence="6 7">
    <name type="scientific">Cadophora malorum</name>
    <dbReference type="NCBI Taxonomy" id="108018"/>
    <lineage>
        <taxon>Eukaryota</taxon>
        <taxon>Fungi</taxon>
        <taxon>Dikarya</taxon>
        <taxon>Ascomycota</taxon>
        <taxon>Pezizomycotina</taxon>
        <taxon>Leotiomycetes</taxon>
        <taxon>Helotiales</taxon>
        <taxon>Ploettnerulaceae</taxon>
        <taxon>Cadophora</taxon>
    </lineage>
</organism>
<sequence>MPPSGRTLPHNHQLWTLLTNLGLSSPPLSLTSPSPIPSYASRFLIFNFIYAYGILSTRFVKRYYGFDHNACPRQDVERYGEKMVRDGKISRGALERVRRMENAHANSVEGYAVFVAGVLLALHAGVPTEKLNGLMAVYSLSRIGFGLAYVFIENEHLALVRTVFWYAAQISCITMMAMAGKMMR</sequence>
<evidence type="ECO:0000256" key="3">
    <source>
        <dbReference type="ARBA" id="ARBA00022989"/>
    </source>
</evidence>
<feature type="transmembrane region" description="Helical" evidence="5">
    <location>
        <begin position="132"/>
        <end position="152"/>
    </location>
</feature>
<dbReference type="OrthoDB" id="2122304at2759"/>
<dbReference type="GO" id="GO:0016020">
    <property type="term" value="C:membrane"/>
    <property type="evidence" value="ECO:0007669"/>
    <property type="project" value="UniProtKB-SubCell"/>
</dbReference>
<reference evidence="6" key="1">
    <citation type="submission" date="2021-02" db="EMBL/GenBank/DDBJ databases">
        <title>Genome sequence Cadophora malorum strain M34.</title>
        <authorList>
            <person name="Stefanovic E."/>
            <person name="Vu D."/>
            <person name="Scully C."/>
            <person name="Dijksterhuis J."/>
            <person name="Roader J."/>
            <person name="Houbraken J."/>
        </authorList>
    </citation>
    <scope>NUCLEOTIDE SEQUENCE</scope>
    <source>
        <strain evidence="6">M34</strain>
    </source>
</reference>
<protein>
    <submittedName>
        <fullName evidence="6">Uncharacterized protein</fullName>
    </submittedName>
</protein>
<dbReference type="Proteomes" id="UP000664132">
    <property type="component" value="Unassembled WGS sequence"/>
</dbReference>
<proteinExistence type="predicted"/>
<feature type="transmembrane region" description="Helical" evidence="5">
    <location>
        <begin position="108"/>
        <end position="126"/>
    </location>
</feature>
<dbReference type="EMBL" id="JAFJYH010000268">
    <property type="protein sequence ID" value="KAG4414368.1"/>
    <property type="molecule type" value="Genomic_DNA"/>
</dbReference>
<evidence type="ECO:0000256" key="1">
    <source>
        <dbReference type="ARBA" id="ARBA00004370"/>
    </source>
</evidence>
<comment type="caution">
    <text evidence="6">The sequence shown here is derived from an EMBL/GenBank/DDBJ whole genome shotgun (WGS) entry which is preliminary data.</text>
</comment>
<keyword evidence="7" id="KW-1185">Reference proteome</keyword>
<dbReference type="PANTHER" id="PTHR35371">
    <property type="entry name" value="INNER MEMBRANE PROTEIN"/>
    <property type="match status" value="1"/>
</dbReference>
<dbReference type="Pfam" id="PF01124">
    <property type="entry name" value="MAPEG"/>
    <property type="match status" value="1"/>
</dbReference>
<dbReference type="InterPro" id="IPR023352">
    <property type="entry name" value="MAPEG-like_dom_sf"/>
</dbReference>
<evidence type="ECO:0000256" key="5">
    <source>
        <dbReference type="SAM" id="Phobius"/>
    </source>
</evidence>
<comment type="subcellular location">
    <subcellularLocation>
        <location evidence="1">Membrane</location>
    </subcellularLocation>
</comment>